<feature type="transmembrane region" description="Helical" evidence="1">
    <location>
        <begin position="55"/>
        <end position="71"/>
    </location>
</feature>
<keyword evidence="1" id="KW-1133">Transmembrane helix</keyword>
<name>A0A0D1EG59_9RHOB</name>
<keyword evidence="1" id="KW-0812">Transmembrane</keyword>
<reference evidence="3 4" key="1">
    <citation type="submission" date="2015-02" db="EMBL/GenBank/DDBJ databases">
        <title>Genome Sequence of Jannaschia aquimarina DSM28248, a member of the Roseobacter clade.</title>
        <authorList>
            <person name="Voget S."/>
            <person name="Daniel R."/>
        </authorList>
    </citation>
    <scope>NUCLEOTIDE SEQUENCE [LARGE SCALE GENOMIC DNA]</scope>
    <source>
        <strain evidence="3 4">GSW-M26</strain>
    </source>
</reference>
<dbReference type="EMBL" id="JYFE01000041">
    <property type="protein sequence ID" value="KIT15886.1"/>
    <property type="molecule type" value="Genomic_DNA"/>
</dbReference>
<comment type="caution">
    <text evidence="3">The sequence shown here is derived from an EMBL/GenBank/DDBJ whole genome shotgun (WGS) entry which is preliminary data.</text>
</comment>
<accession>A0A0D1EG59</accession>
<dbReference type="RefSeq" id="WP_084629729.1">
    <property type="nucleotide sequence ID" value="NZ_FZPF01000004.1"/>
</dbReference>
<feature type="transmembrane region" description="Helical" evidence="1">
    <location>
        <begin position="195"/>
        <end position="221"/>
    </location>
</feature>
<feature type="domain" description="EamA" evidence="2">
    <location>
        <begin position="24"/>
        <end position="156"/>
    </location>
</feature>
<feature type="transmembrane region" description="Helical" evidence="1">
    <location>
        <begin position="142"/>
        <end position="160"/>
    </location>
</feature>
<evidence type="ECO:0000256" key="1">
    <source>
        <dbReference type="SAM" id="Phobius"/>
    </source>
</evidence>
<evidence type="ECO:0000313" key="3">
    <source>
        <dbReference type="EMBL" id="KIT15886.1"/>
    </source>
</evidence>
<dbReference type="GO" id="GO:0016020">
    <property type="term" value="C:membrane"/>
    <property type="evidence" value="ECO:0007669"/>
    <property type="project" value="InterPro"/>
</dbReference>
<dbReference type="Pfam" id="PF00892">
    <property type="entry name" value="EamA"/>
    <property type="match status" value="2"/>
</dbReference>
<sequence length="307" mass="31379">MTALPGAAPVPPPKTGGETRATLRGCALMCLSMACFAVEDALIKTLGGTIPPAQIVWLLGLGGTLVLALVLKATGKPLWVPELRSRRVVLRSAADAVGASLFVPAVVLIPLATASAVIQATPLVVAMSAALFLGATVGWRRWAAILVGFGGVLLILRPGADSFDPAVLLAVGGMVALAARDLATRGLPAELSGVLLSMLAFAAIVPAGLAVQLALGVPFVLPDAGEWAKLGGCLGFGLIGYLAIVGATRAGDLAVISSFRYSRMLFALILAAIFFGERPDLWTLVGIAVIVGAGLYTLIREARLARG</sequence>
<dbReference type="PATRIC" id="fig|935700.4.peg.2219"/>
<dbReference type="PANTHER" id="PTHR22911:SF135">
    <property type="entry name" value="BLR4310 PROTEIN"/>
    <property type="match status" value="1"/>
</dbReference>
<feature type="transmembrane region" description="Helical" evidence="1">
    <location>
        <begin position="259"/>
        <end position="275"/>
    </location>
</feature>
<feature type="transmembrane region" description="Helical" evidence="1">
    <location>
        <begin position="227"/>
        <end position="247"/>
    </location>
</feature>
<gene>
    <name evidence="3" type="ORF">jaqu_21530</name>
</gene>
<dbReference type="Proteomes" id="UP000032232">
    <property type="component" value="Unassembled WGS sequence"/>
</dbReference>
<keyword evidence="4" id="KW-1185">Reference proteome</keyword>
<feature type="transmembrane region" description="Helical" evidence="1">
    <location>
        <begin position="21"/>
        <end position="43"/>
    </location>
</feature>
<dbReference type="SUPFAM" id="SSF103481">
    <property type="entry name" value="Multidrug resistance efflux transporter EmrE"/>
    <property type="match status" value="2"/>
</dbReference>
<dbReference type="InterPro" id="IPR037185">
    <property type="entry name" value="EmrE-like"/>
</dbReference>
<feature type="domain" description="EamA" evidence="2">
    <location>
        <begin position="166"/>
        <end position="293"/>
    </location>
</feature>
<dbReference type="InterPro" id="IPR000620">
    <property type="entry name" value="EamA_dom"/>
</dbReference>
<evidence type="ECO:0000313" key="4">
    <source>
        <dbReference type="Proteomes" id="UP000032232"/>
    </source>
</evidence>
<feature type="transmembrane region" description="Helical" evidence="1">
    <location>
        <begin position="92"/>
        <end position="111"/>
    </location>
</feature>
<dbReference type="AlphaFoldDB" id="A0A0D1EG59"/>
<dbReference type="STRING" id="935700.jaqu_21530"/>
<keyword evidence="1" id="KW-0472">Membrane</keyword>
<feature type="transmembrane region" description="Helical" evidence="1">
    <location>
        <begin position="281"/>
        <end position="299"/>
    </location>
</feature>
<evidence type="ECO:0000259" key="2">
    <source>
        <dbReference type="Pfam" id="PF00892"/>
    </source>
</evidence>
<dbReference type="PANTHER" id="PTHR22911">
    <property type="entry name" value="ACYL-MALONYL CONDENSING ENZYME-RELATED"/>
    <property type="match status" value="1"/>
</dbReference>
<protein>
    <submittedName>
        <fullName evidence="3">EamA-like transporter family protein</fullName>
    </submittedName>
</protein>
<dbReference type="OrthoDB" id="7165334at2"/>
<proteinExistence type="predicted"/>
<organism evidence="3 4">
    <name type="scientific">Jannaschia aquimarina</name>
    <dbReference type="NCBI Taxonomy" id="935700"/>
    <lineage>
        <taxon>Bacteria</taxon>
        <taxon>Pseudomonadati</taxon>
        <taxon>Pseudomonadota</taxon>
        <taxon>Alphaproteobacteria</taxon>
        <taxon>Rhodobacterales</taxon>
        <taxon>Roseobacteraceae</taxon>
        <taxon>Jannaschia</taxon>
    </lineage>
</organism>